<evidence type="ECO:0000256" key="6">
    <source>
        <dbReference type="ARBA" id="ARBA00022989"/>
    </source>
</evidence>
<evidence type="ECO:0000313" key="10">
    <source>
        <dbReference type="EMBL" id="OQP80861.1"/>
    </source>
</evidence>
<dbReference type="EMBL" id="JPYI02000032">
    <property type="protein sequence ID" value="OQP80861.1"/>
    <property type="molecule type" value="Genomic_DNA"/>
</dbReference>
<keyword evidence="3" id="KW-0328">Glycosyltransferase</keyword>
<keyword evidence="6 8" id="KW-1133">Transmembrane helix</keyword>
<reference evidence="10 11" key="1">
    <citation type="journal article" date="2016" name="Plant Pathol.">
        <title>Genetic characterization of strains named as Xanthomonas axonopodis pv. dieffenbachiae leads to a taxonomic revision of the X. axonopodis species complex.</title>
        <authorList>
            <person name="Constantin E.C."/>
            <person name="Cleenwerck I."/>
            <person name="Maes M."/>
            <person name="Baeyen S."/>
            <person name="Van Malderghem C."/>
            <person name="De Vos P."/>
            <person name="Cottyn B."/>
        </authorList>
    </citation>
    <scope>NUCLEOTIDE SEQUENCE [LARGE SCALE GENOMIC DNA]</scope>
    <source>
        <strain evidence="10 11">LMG 25940</strain>
    </source>
</reference>
<dbReference type="STRING" id="1437877.GCA_001564415_00027"/>
<name>A0A1V9HDA4_9XANT</name>
<organism evidence="10 11">
    <name type="scientific">Xanthomonas phaseoli pv. dieffenbachiae</name>
    <dbReference type="NCBI Taxonomy" id="92828"/>
    <lineage>
        <taxon>Bacteria</taxon>
        <taxon>Pseudomonadati</taxon>
        <taxon>Pseudomonadota</taxon>
        <taxon>Gammaproteobacteria</taxon>
        <taxon>Lysobacterales</taxon>
        <taxon>Lysobacteraceae</taxon>
        <taxon>Xanthomonas</taxon>
    </lineage>
</organism>
<feature type="transmembrane region" description="Helical" evidence="8">
    <location>
        <begin position="69"/>
        <end position="87"/>
    </location>
</feature>
<dbReference type="GO" id="GO:0009103">
    <property type="term" value="P:lipopolysaccharide biosynthetic process"/>
    <property type="evidence" value="ECO:0007669"/>
    <property type="project" value="TreeGrafter"/>
</dbReference>
<evidence type="ECO:0000313" key="11">
    <source>
        <dbReference type="Proteomes" id="UP000050546"/>
    </source>
</evidence>
<dbReference type="PANTHER" id="PTHR33908">
    <property type="entry name" value="MANNOSYLTRANSFERASE YKCB-RELATED"/>
    <property type="match status" value="1"/>
</dbReference>
<dbReference type="InterPro" id="IPR050297">
    <property type="entry name" value="LipidA_mod_glycosyltrf_83"/>
</dbReference>
<evidence type="ECO:0000256" key="1">
    <source>
        <dbReference type="ARBA" id="ARBA00004651"/>
    </source>
</evidence>
<keyword evidence="5 8" id="KW-0812">Transmembrane</keyword>
<protein>
    <recommendedName>
        <fullName evidence="9">Glycosyltransferase RgtA/B/C/D-like domain-containing protein</fullName>
    </recommendedName>
</protein>
<comment type="subcellular location">
    <subcellularLocation>
        <location evidence="1">Cell membrane</location>
        <topology evidence="1">Multi-pass membrane protein</topology>
    </subcellularLocation>
</comment>
<dbReference type="AlphaFoldDB" id="A0A1V9HDA4"/>
<keyword evidence="7 8" id="KW-0472">Membrane</keyword>
<evidence type="ECO:0000256" key="8">
    <source>
        <dbReference type="SAM" id="Phobius"/>
    </source>
</evidence>
<accession>A0A1V9HDA4</accession>
<feature type="domain" description="Glycosyltransferase RgtA/B/C/D-like" evidence="9">
    <location>
        <begin position="20"/>
        <end position="111"/>
    </location>
</feature>
<dbReference type="GO" id="GO:0010041">
    <property type="term" value="P:response to iron(III) ion"/>
    <property type="evidence" value="ECO:0007669"/>
    <property type="project" value="TreeGrafter"/>
</dbReference>
<dbReference type="Proteomes" id="UP000050546">
    <property type="component" value="Unassembled WGS sequence"/>
</dbReference>
<dbReference type="GO" id="GO:0005886">
    <property type="term" value="C:plasma membrane"/>
    <property type="evidence" value="ECO:0007669"/>
    <property type="project" value="UniProtKB-SubCell"/>
</dbReference>
<evidence type="ECO:0000256" key="3">
    <source>
        <dbReference type="ARBA" id="ARBA00022676"/>
    </source>
</evidence>
<proteinExistence type="predicted"/>
<reference evidence="10 11" key="2">
    <citation type="journal article" date="2017" name="Plant Pathol.">
        <title>Pathogenicity and virulence gene content of Xanthomonas strains infecting Araceae, formerly known as Xanthomonas axonopodis pv. dieffenbachiae.</title>
        <authorList>
            <person name="Constantin E.C."/>
            <person name="Haegeman A."/>
            <person name="Van Vaerenbergh J."/>
            <person name="Baeyen S."/>
            <person name="Van Malderghem C."/>
            <person name="Maes M."/>
            <person name="Cottyn B."/>
        </authorList>
    </citation>
    <scope>NUCLEOTIDE SEQUENCE [LARGE SCALE GENOMIC DNA]</scope>
    <source>
        <strain evidence="10 11">LMG 25940</strain>
    </source>
</reference>
<sequence length="119" mass="13202">MVESGAWLLPMRGSQLYAEKPPPFMWLQAAAFKVVGSWDVAFLLPSLIAALLTLWFTYDIARRSWGREVAGYAALALFATVQFGLMAKRAKIDMVLVAMTTGARWGLLSHLLKVPDWTG</sequence>
<comment type="caution">
    <text evidence="10">The sequence shown here is derived from an EMBL/GenBank/DDBJ whole genome shotgun (WGS) entry which is preliminary data.</text>
</comment>
<evidence type="ECO:0000256" key="7">
    <source>
        <dbReference type="ARBA" id="ARBA00023136"/>
    </source>
</evidence>
<dbReference type="InterPro" id="IPR038731">
    <property type="entry name" value="RgtA/B/C-like"/>
</dbReference>
<evidence type="ECO:0000259" key="9">
    <source>
        <dbReference type="Pfam" id="PF13231"/>
    </source>
</evidence>
<dbReference type="GO" id="GO:0016763">
    <property type="term" value="F:pentosyltransferase activity"/>
    <property type="evidence" value="ECO:0007669"/>
    <property type="project" value="TreeGrafter"/>
</dbReference>
<feature type="transmembrane region" description="Helical" evidence="8">
    <location>
        <begin position="35"/>
        <end position="57"/>
    </location>
</feature>
<keyword evidence="2" id="KW-1003">Cell membrane</keyword>
<dbReference type="PANTHER" id="PTHR33908:SF3">
    <property type="entry name" value="UNDECAPRENYL PHOSPHATE-ALPHA-4-AMINO-4-DEOXY-L-ARABINOSE ARABINOSYL TRANSFERASE"/>
    <property type="match status" value="1"/>
</dbReference>
<evidence type="ECO:0000256" key="4">
    <source>
        <dbReference type="ARBA" id="ARBA00022679"/>
    </source>
</evidence>
<dbReference type="Pfam" id="PF13231">
    <property type="entry name" value="PMT_2"/>
    <property type="match status" value="1"/>
</dbReference>
<keyword evidence="4" id="KW-0808">Transferase</keyword>
<evidence type="ECO:0000256" key="5">
    <source>
        <dbReference type="ARBA" id="ARBA00022692"/>
    </source>
</evidence>
<gene>
    <name evidence="10" type="ORF">IM53_006470</name>
</gene>
<evidence type="ECO:0000256" key="2">
    <source>
        <dbReference type="ARBA" id="ARBA00022475"/>
    </source>
</evidence>